<evidence type="ECO:0000313" key="2">
    <source>
        <dbReference type="EMBL" id="CAR70500.1"/>
    </source>
</evidence>
<protein>
    <recommendedName>
        <fullName evidence="4">Secretion protein EspD</fullName>
    </recommendedName>
</protein>
<feature type="region of interest" description="Disordered" evidence="1">
    <location>
        <begin position="64"/>
        <end position="91"/>
    </location>
</feature>
<organism evidence="2 3">
    <name type="scientific">Mycobacterium leprae (strain Br4923)</name>
    <dbReference type="NCBI Taxonomy" id="561304"/>
    <lineage>
        <taxon>Bacteria</taxon>
        <taxon>Bacillati</taxon>
        <taxon>Actinomycetota</taxon>
        <taxon>Actinomycetes</taxon>
        <taxon>Mycobacteriales</taxon>
        <taxon>Mycobacteriaceae</taxon>
        <taxon>Mycobacterium</taxon>
    </lineage>
</organism>
<name>A0A0H3MU29_MYCLB</name>
<proteinExistence type="predicted"/>
<reference evidence="2 3" key="1">
    <citation type="journal article" date="2009" name="Nat. Genet.">
        <title>Comparative genomic and phylogeographic analysis of Mycobacterium leprae.</title>
        <authorList>
            <person name="Monot M."/>
            <person name="Honore N."/>
            <person name="Garnier T."/>
            <person name="Zidane N."/>
            <person name="Sherafi D."/>
            <person name="Paniz-Mondolfi A."/>
            <person name="Matsuoka M."/>
            <person name="Taylor G.M."/>
            <person name="Donoghue H.D."/>
            <person name="Bouwman A."/>
            <person name="Mays S."/>
            <person name="Watson C."/>
            <person name="Lockwood D."/>
            <person name="Khamispour A."/>
            <person name="Dowlati Y."/>
            <person name="Jianping S."/>
            <person name="Rea T.H."/>
            <person name="Vera-Cabrera L."/>
            <person name="Stefani M.M."/>
            <person name="Banu S."/>
            <person name="Macdonald M."/>
            <person name="Sapkota B.R."/>
            <person name="Spencer J.S."/>
            <person name="Thomas J."/>
            <person name="Harshman K."/>
            <person name="Singh P."/>
            <person name="Busso P."/>
            <person name="Gattiker A."/>
            <person name="Rougemont J."/>
            <person name="Brennan P.J."/>
            <person name="Cole S.T."/>
        </authorList>
    </citation>
    <scope>NUCLEOTIDE SEQUENCE [LARGE SCALE GENOMIC DNA]</scope>
    <source>
        <strain evidence="3">Br4923</strain>
    </source>
</reference>
<dbReference type="EMBL" id="FM211192">
    <property type="protein sequence ID" value="CAR70500.1"/>
    <property type="molecule type" value="Genomic_DNA"/>
</dbReference>
<accession>A0A0H3MU29</accession>
<dbReference type="KEGG" id="mlb:MLBr00407"/>
<gene>
    <name evidence="2" type="ordered locus">MLBr00407</name>
</gene>
<dbReference type="AlphaFoldDB" id="A0A0H3MU29"/>
<evidence type="ECO:0008006" key="4">
    <source>
        <dbReference type="Google" id="ProtNLM"/>
    </source>
</evidence>
<evidence type="ECO:0000313" key="3">
    <source>
        <dbReference type="Proteomes" id="UP000006900"/>
    </source>
</evidence>
<evidence type="ECO:0000256" key="1">
    <source>
        <dbReference type="SAM" id="MobiDB-lite"/>
    </source>
</evidence>
<dbReference type="HOGENOM" id="CLU_108891_0_0_11"/>
<sequence>MGSRRRINRRLLPMSTFPAWQEFRRDVVVVFPGNDFDRDDCDTVDPWGVGGAAHWTIDPIVGFASSSAPQDRGTDVDNTRGQAEEDEKQKEPEVAIFTVTNPPRTVSVSVLMDGRIDHVELSKRVTWMSESQVASEILVLADLARQKAQSAQYTFILDKLSQLADGDEHRVALLRESVGNTWNLPSPEQAAEAEAEVFATRYSDYCPAQDTENDQW</sequence>
<dbReference type="Proteomes" id="UP000006900">
    <property type="component" value="Chromosome"/>
</dbReference>